<dbReference type="Gene3D" id="3.10.450.610">
    <property type="match status" value="1"/>
</dbReference>
<evidence type="ECO:0000313" key="2">
    <source>
        <dbReference type="Proteomes" id="UP000305681"/>
    </source>
</evidence>
<name>A0A5C4NSL5_9BURK</name>
<dbReference type="RefSeq" id="WP_139090811.1">
    <property type="nucleotide sequence ID" value="NZ_VDGE01000004.1"/>
</dbReference>
<sequence>MLTISPDGYIRLSLTQLGAVKLIHLTSGLDEDMPACTAESAAATAITGYTEWVSDTIPAISIGWDWIMNVTDGAVRLTRLGEPRSNCMLKGEHDDDLGPARSNAALAGFVDTLAWQCETEHHIASRYRH</sequence>
<organism evidence="1 2">
    <name type="scientific">Janthinobacterium lividum</name>
    <dbReference type="NCBI Taxonomy" id="29581"/>
    <lineage>
        <taxon>Bacteria</taxon>
        <taxon>Pseudomonadati</taxon>
        <taxon>Pseudomonadota</taxon>
        <taxon>Betaproteobacteria</taxon>
        <taxon>Burkholderiales</taxon>
        <taxon>Oxalobacteraceae</taxon>
        <taxon>Janthinobacterium</taxon>
    </lineage>
</organism>
<proteinExistence type="predicted"/>
<reference evidence="1 2" key="1">
    <citation type="submission" date="2019-06" db="EMBL/GenBank/DDBJ databases">
        <title>Genome sequence of Janthinobacterium lividum UCD_MED1.</title>
        <authorList>
            <person name="De Leon M.E."/>
            <person name="Jospin G."/>
        </authorList>
    </citation>
    <scope>NUCLEOTIDE SEQUENCE [LARGE SCALE GENOMIC DNA]</scope>
    <source>
        <strain evidence="1 2">UCD_MED1</strain>
    </source>
</reference>
<protein>
    <submittedName>
        <fullName evidence="1">DUF4902 domain-containing protein</fullName>
    </submittedName>
</protein>
<evidence type="ECO:0000313" key="1">
    <source>
        <dbReference type="EMBL" id="TNC76418.1"/>
    </source>
</evidence>
<dbReference type="AlphaFoldDB" id="A0A5C4NSL5"/>
<dbReference type="Proteomes" id="UP000305681">
    <property type="component" value="Unassembled WGS sequence"/>
</dbReference>
<dbReference type="Pfam" id="PF16245">
    <property type="entry name" value="DUF4902"/>
    <property type="match status" value="1"/>
</dbReference>
<dbReference type="InterPro" id="IPR032598">
    <property type="entry name" value="RsaM-like"/>
</dbReference>
<accession>A0A5C4NSL5</accession>
<comment type="caution">
    <text evidence="1">The sequence shown here is derived from an EMBL/GenBank/DDBJ whole genome shotgun (WGS) entry which is preliminary data.</text>
</comment>
<gene>
    <name evidence="1" type="ORF">FHI69_12575</name>
</gene>
<dbReference type="EMBL" id="VDGE01000004">
    <property type="protein sequence ID" value="TNC76418.1"/>
    <property type="molecule type" value="Genomic_DNA"/>
</dbReference>